<dbReference type="EMBL" id="CAXJIO010000011">
    <property type="protein sequence ID" value="CAL2102691.1"/>
    <property type="molecule type" value="Genomic_DNA"/>
</dbReference>
<keyword evidence="2" id="KW-1133">Transmembrane helix</keyword>
<feature type="transmembrane region" description="Helical" evidence="2">
    <location>
        <begin position="42"/>
        <end position="65"/>
    </location>
</feature>
<feature type="transmembrane region" description="Helical" evidence="2">
    <location>
        <begin position="150"/>
        <end position="170"/>
    </location>
</feature>
<dbReference type="Proteomes" id="UP001497527">
    <property type="component" value="Unassembled WGS sequence"/>
</dbReference>
<comment type="caution">
    <text evidence="4">The sequence shown here is derived from an EMBL/GenBank/DDBJ whole genome shotgun (WGS) entry which is preliminary data.</text>
</comment>
<keyword evidence="5" id="KW-1185">Reference proteome</keyword>
<sequence length="384" mass="44824">MQDNLQFCYSPLFFRFLSQKTSLFQKKKDIALMKKTSSILKWLATAAIHVLFWIGVYFFYTYFLGYGTKNTAYVNKFSLFLMPITVCTGYFFLFFLIPKYLLQKKQGLFILYTVYTFIVSSFFIILSILYGLVFSYNLTVNEASPLTKTLPFIVFGVYFVVLVVIMLGLVMHNYKSALKSEDLKNKFLETQLQLKEQELKFLKMQIHPHFLFNTLNTLYGFALKKSDNAPDMILKLSNLLDYILYQVEKPSVLLSNEIQHIEDYIALEKMRFQENLHVKFDKEIHTSIIQIAPMILLPFVENAFKHGKHIDGKLSIQISLKTSKDFLFFYIKNSATKTSLLKKGIGLENIKKRLHMLFDANFNLNIHQTVTAYVVDLKIPLKNE</sequence>
<keyword evidence="4" id="KW-0808">Transferase</keyword>
<proteinExistence type="predicted"/>
<reference evidence="4 5" key="1">
    <citation type="submission" date="2024-05" db="EMBL/GenBank/DDBJ databases">
        <authorList>
            <person name="Duchaud E."/>
        </authorList>
    </citation>
    <scope>NUCLEOTIDE SEQUENCE [LARGE SCALE GENOMIC DNA]</scope>
    <source>
        <strain evidence="4">Ena-SAMPLE-TAB-13-05-2024-13:56:06:370-140308</strain>
    </source>
</reference>
<dbReference type="PANTHER" id="PTHR34220">
    <property type="entry name" value="SENSOR HISTIDINE KINASE YPDA"/>
    <property type="match status" value="1"/>
</dbReference>
<gene>
    <name evidence="4" type="ORF">T190423A01A_20442</name>
</gene>
<dbReference type="Gene3D" id="3.30.565.10">
    <property type="entry name" value="Histidine kinase-like ATPase, C-terminal domain"/>
    <property type="match status" value="1"/>
</dbReference>
<dbReference type="InterPro" id="IPR036890">
    <property type="entry name" value="HATPase_C_sf"/>
</dbReference>
<dbReference type="InterPro" id="IPR010559">
    <property type="entry name" value="Sig_transdc_His_kin_internal"/>
</dbReference>
<dbReference type="EC" id="2.7.13.3" evidence="4"/>
<dbReference type="Pfam" id="PF06580">
    <property type="entry name" value="His_kinase"/>
    <property type="match status" value="1"/>
</dbReference>
<keyword evidence="2" id="KW-0812">Transmembrane</keyword>
<evidence type="ECO:0000259" key="3">
    <source>
        <dbReference type="Pfam" id="PF06580"/>
    </source>
</evidence>
<name>A0ABM9PB22_9FLAO</name>
<feature type="transmembrane region" description="Helical" evidence="2">
    <location>
        <begin position="77"/>
        <end position="97"/>
    </location>
</feature>
<evidence type="ECO:0000256" key="1">
    <source>
        <dbReference type="SAM" id="Coils"/>
    </source>
</evidence>
<feature type="transmembrane region" description="Helical" evidence="2">
    <location>
        <begin position="109"/>
        <end position="130"/>
    </location>
</feature>
<keyword evidence="1" id="KW-0175">Coiled coil</keyword>
<organism evidence="4 5">
    <name type="scientific">Tenacibaculum polynesiense</name>
    <dbReference type="NCBI Taxonomy" id="3137857"/>
    <lineage>
        <taxon>Bacteria</taxon>
        <taxon>Pseudomonadati</taxon>
        <taxon>Bacteroidota</taxon>
        <taxon>Flavobacteriia</taxon>
        <taxon>Flavobacteriales</taxon>
        <taxon>Flavobacteriaceae</taxon>
        <taxon>Tenacibaculum</taxon>
    </lineage>
</organism>
<keyword evidence="4" id="KW-0418">Kinase</keyword>
<feature type="coiled-coil region" evidence="1">
    <location>
        <begin position="178"/>
        <end position="205"/>
    </location>
</feature>
<feature type="domain" description="Signal transduction histidine kinase internal region" evidence="3">
    <location>
        <begin position="198"/>
        <end position="276"/>
    </location>
</feature>
<dbReference type="GO" id="GO:0004673">
    <property type="term" value="F:protein histidine kinase activity"/>
    <property type="evidence" value="ECO:0007669"/>
    <property type="project" value="UniProtKB-EC"/>
</dbReference>
<evidence type="ECO:0000256" key="2">
    <source>
        <dbReference type="SAM" id="Phobius"/>
    </source>
</evidence>
<evidence type="ECO:0000313" key="4">
    <source>
        <dbReference type="EMBL" id="CAL2102691.1"/>
    </source>
</evidence>
<dbReference type="InterPro" id="IPR050640">
    <property type="entry name" value="Bact_2-comp_sensor_kinase"/>
</dbReference>
<protein>
    <submittedName>
        <fullName evidence="4">Two-component system, LytTR family, sensor kinase</fullName>
        <ecNumber evidence="4">2.7.13.3</ecNumber>
    </submittedName>
</protein>
<keyword evidence="2" id="KW-0472">Membrane</keyword>
<evidence type="ECO:0000313" key="5">
    <source>
        <dbReference type="Proteomes" id="UP001497527"/>
    </source>
</evidence>
<dbReference type="PANTHER" id="PTHR34220:SF7">
    <property type="entry name" value="SENSOR HISTIDINE KINASE YPDA"/>
    <property type="match status" value="1"/>
</dbReference>
<accession>A0ABM9PB22</accession>